<dbReference type="PANTHER" id="PTHR22835:SF683">
    <property type="entry name" value="OS05G0506800 PROTEIN"/>
    <property type="match status" value="1"/>
</dbReference>
<dbReference type="PANTHER" id="PTHR22835">
    <property type="entry name" value="ZINC FINGER FYVE DOMAIN CONTAINING PROTEIN"/>
    <property type="match status" value="1"/>
</dbReference>
<keyword evidence="3" id="KW-1185">Reference proteome</keyword>
<sequence length="81" mass="9254">MATCSSFNKTMMYDCLGCLRDITRVAKYHNYMLRAAIGVLRGKYSHVRIIYADFYGPIITILQNPSRFVLPSVANRAQFCP</sequence>
<dbReference type="Gramene" id="TRITD3Bv1G250840.1">
    <property type="protein sequence ID" value="TRITD3Bv1G250840.1"/>
    <property type="gene ID" value="TRITD3Bv1G250840"/>
</dbReference>
<evidence type="ECO:0000313" key="3">
    <source>
        <dbReference type="Proteomes" id="UP000324705"/>
    </source>
</evidence>
<reference evidence="2 3" key="1">
    <citation type="submission" date="2017-09" db="EMBL/GenBank/DDBJ databases">
        <authorList>
            <consortium name="International Durum Wheat Genome Sequencing Consortium (IDWGSC)"/>
            <person name="Milanesi L."/>
        </authorList>
    </citation>
    <scope>NUCLEOTIDE SEQUENCE [LARGE SCALE GENOMIC DNA]</scope>
    <source>
        <strain evidence="3">cv. Svevo</strain>
    </source>
</reference>
<evidence type="ECO:0000256" key="1">
    <source>
        <dbReference type="ARBA" id="ARBA00008668"/>
    </source>
</evidence>
<proteinExistence type="inferred from homology"/>
<protein>
    <submittedName>
        <fullName evidence="2">Uncharacterized protein</fullName>
    </submittedName>
</protein>
<organism evidence="2 3">
    <name type="scientific">Triticum turgidum subsp. durum</name>
    <name type="common">Durum wheat</name>
    <name type="synonym">Triticum durum</name>
    <dbReference type="NCBI Taxonomy" id="4567"/>
    <lineage>
        <taxon>Eukaryota</taxon>
        <taxon>Viridiplantae</taxon>
        <taxon>Streptophyta</taxon>
        <taxon>Embryophyta</taxon>
        <taxon>Tracheophyta</taxon>
        <taxon>Spermatophyta</taxon>
        <taxon>Magnoliopsida</taxon>
        <taxon>Liliopsida</taxon>
        <taxon>Poales</taxon>
        <taxon>Poaceae</taxon>
        <taxon>BOP clade</taxon>
        <taxon>Pooideae</taxon>
        <taxon>Triticodae</taxon>
        <taxon>Triticeae</taxon>
        <taxon>Triticinae</taxon>
        <taxon>Triticum</taxon>
    </lineage>
</organism>
<evidence type="ECO:0000313" key="2">
    <source>
        <dbReference type="EMBL" id="VAH84539.1"/>
    </source>
</evidence>
<comment type="similarity">
    <text evidence="1">Belongs to the 'GDSL' lipolytic enzyme family.</text>
</comment>
<gene>
    <name evidence="2" type="ORF">TRITD_3Bv1G250840</name>
</gene>
<dbReference type="InterPro" id="IPR036514">
    <property type="entry name" value="SGNH_hydro_sf"/>
</dbReference>
<name>A0A9R1S9D4_TRITD</name>
<accession>A0A9R1S9D4</accession>
<dbReference type="AlphaFoldDB" id="A0A9R1S9D4"/>
<dbReference type="Gene3D" id="3.40.50.1110">
    <property type="entry name" value="SGNH hydrolase"/>
    <property type="match status" value="1"/>
</dbReference>
<dbReference type="Proteomes" id="UP000324705">
    <property type="component" value="Chromosome 3B"/>
</dbReference>
<dbReference type="EMBL" id="LT934116">
    <property type="protein sequence ID" value="VAH84539.1"/>
    <property type="molecule type" value="Genomic_DNA"/>
</dbReference>